<keyword evidence="1" id="KW-1133">Transmembrane helix</keyword>
<dbReference type="Proteomes" id="UP000017746">
    <property type="component" value="Chromosome"/>
</dbReference>
<name>U5W5J9_9ACTN</name>
<sequence>MVRSEWTKVWTTPGTAWLLITMVVATAGVSVLAAAVTGCPDTGCTVDVAKVNLTGVQLGQAVVAILAVLVVGGEYSSGMIRTTFAAVPRRLTVLAAKALIVTGVVVVTAAIAVAAALIISARLLPLSLGNGTVLRAAGGSVLYLGLIGLLALGVATAVRDPAAAVGAVLGLLYVFPIFGLATTDPDFQRHLQQIGPMAAGLAVQATTGLDTLPISPWRGLAVLAAWAAAALLAGGLLVRLRDA</sequence>
<accession>U5W5J9</accession>
<dbReference type="KEGG" id="afs:AFR_30795"/>
<organism evidence="2 3">
    <name type="scientific">Actinoplanes friuliensis DSM 7358</name>
    <dbReference type="NCBI Taxonomy" id="1246995"/>
    <lineage>
        <taxon>Bacteria</taxon>
        <taxon>Bacillati</taxon>
        <taxon>Actinomycetota</taxon>
        <taxon>Actinomycetes</taxon>
        <taxon>Micromonosporales</taxon>
        <taxon>Micromonosporaceae</taxon>
        <taxon>Actinoplanes</taxon>
    </lineage>
</organism>
<evidence type="ECO:0008006" key="4">
    <source>
        <dbReference type="Google" id="ProtNLM"/>
    </source>
</evidence>
<gene>
    <name evidence="2" type="ORF">AFR_30795</name>
</gene>
<dbReference type="PATRIC" id="fig|1246995.3.peg.6234"/>
<keyword evidence="3" id="KW-1185">Reference proteome</keyword>
<evidence type="ECO:0000313" key="2">
    <source>
        <dbReference type="EMBL" id="AGZ44419.1"/>
    </source>
</evidence>
<evidence type="ECO:0000313" key="3">
    <source>
        <dbReference type="Proteomes" id="UP000017746"/>
    </source>
</evidence>
<feature type="transmembrane region" description="Helical" evidence="1">
    <location>
        <begin position="58"/>
        <end position="77"/>
    </location>
</feature>
<keyword evidence="1" id="KW-0812">Transmembrane</keyword>
<dbReference type="AlphaFoldDB" id="U5W5J9"/>
<dbReference type="eggNOG" id="COG1277">
    <property type="taxonomic scope" value="Bacteria"/>
</dbReference>
<feature type="transmembrane region" description="Helical" evidence="1">
    <location>
        <begin position="98"/>
        <end position="121"/>
    </location>
</feature>
<feature type="transmembrane region" description="Helical" evidence="1">
    <location>
        <begin position="162"/>
        <end position="181"/>
    </location>
</feature>
<feature type="transmembrane region" description="Helical" evidence="1">
    <location>
        <begin position="133"/>
        <end position="155"/>
    </location>
</feature>
<dbReference type="HOGENOM" id="CLU_051674_1_1_11"/>
<dbReference type="EMBL" id="CP006272">
    <property type="protein sequence ID" value="AGZ44419.1"/>
    <property type="molecule type" value="Genomic_DNA"/>
</dbReference>
<evidence type="ECO:0000256" key="1">
    <source>
        <dbReference type="SAM" id="Phobius"/>
    </source>
</evidence>
<reference evidence="2 3" key="1">
    <citation type="journal article" date="2014" name="J. Biotechnol.">
        <title>Complete genome sequence of the actinobacterium Actinoplanes friuliensis HAG 010964, producer of the lipopeptide antibiotic friulimycin.</title>
        <authorList>
            <person name="Ruckert C."/>
            <person name="Szczepanowski R."/>
            <person name="Albersmeier A."/>
            <person name="Goesmann A."/>
            <person name="Fischer N."/>
            <person name="Steinkamper A."/>
            <person name="Puhler A."/>
            <person name="Biener R."/>
            <person name="Schwartz D."/>
            <person name="Kalinowski J."/>
        </authorList>
    </citation>
    <scope>NUCLEOTIDE SEQUENCE [LARGE SCALE GENOMIC DNA]</scope>
    <source>
        <strain evidence="2 3">DSM 7358</strain>
    </source>
</reference>
<feature type="transmembrane region" description="Helical" evidence="1">
    <location>
        <begin position="16"/>
        <end position="38"/>
    </location>
</feature>
<protein>
    <recommendedName>
        <fullName evidence="4">ABC transporter permease</fullName>
    </recommendedName>
</protein>
<proteinExistence type="predicted"/>
<dbReference type="STRING" id="1246995.AFR_30795"/>
<keyword evidence="1" id="KW-0472">Membrane</keyword>
<feature type="transmembrane region" description="Helical" evidence="1">
    <location>
        <begin position="217"/>
        <end position="238"/>
    </location>
</feature>